<dbReference type="SUPFAM" id="SSF55729">
    <property type="entry name" value="Acyl-CoA N-acyltransferases (Nat)"/>
    <property type="match status" value="1"/>
</dbReference>
<sequence>MFQVIRRIRQRLRYLDLTLNASRSVRIRVVERPGLWMDSARLDAMLAQMRGVVRRGIGKDLDYGVLSGDPERLRRAVVTLLYDRDSGHPIAFNALSIMPIEVRGRPVEAIHLGLVMVDPGYRTQGLSWGLYGLTCILLFFRRGLRPIWISNVTQVPAIIGKVAEVFVTAYPNPFAPSRRSFEHLSVAREIMKSHRHVFGVDADAGFDEARFVITDAYRGGSDNLKKTFDAAPKHRDERVNALCQRELDYQRGDDFLQVARLDLASARKYLLREVPRDSLPAILSQVAFLALGRIVLPLVHWLNPREPMEDLRARNHA</sequence>
<reference evidence="1 2" key="1">
    <citation type="submission" date="2019-03" db="EMBL/GenBank/DDBJ databases">
        <title>Efficiently degradation of phenoxyalkanoic acid herbicides by Cupriavidus oxalaticus strain X32.</title>
        <authorList>
            <person name="Sheng X."/>
        </authorList>
    </citation>
    <scope>NUCLEOTIDE SEQUENCE [LARGE SCALE GENOMIC DNA]</scope>
    <source>
        <strain evidence="1 2">X32</strain>
    </source>
</reference>
<dbReference type="OrthoDB" id="8953732at2"/>
<evidence type="ECO:0000313" key="2">
    <source>
        <dbReference type="Proteomes" id="UP000295294"/>
    </source>
</evidence>
<accession>A0A4P7L3T6</accession>
<protein>
    <submittedName>
        <fullName evidence="1">Uncharacterized protein</fullName>
    </submittedName>
</protein>
<proteinExistence type="predicted"/>
<name>A0A4P7L3T6_9BURK</name>
<dbReference type="InterPro" id="IPR016181">
    <property type="entry name" value="Acyl_CoA_acyltransferase"/>
</dbReference>
<dbReference type="AlphaFoldDB" id="A0A4P7L3T6"/>
<gene>
    <name evidence="1" type="ORF">E0W60_01570</name>
</gene>
<organism evidence="1 2">
    <name type="scientific">Cupriavidus oxalaticus</name>
    <dbReference type="NCBI Taxonomy" id="96344"/>
    <lineage>
        <taxon>Bacteria</taxon>
        <taxon>Pseudomonadati</taxon>
        <taxon>Pseudomonadota</taxon>
        <taxon>Betaproteobacteria</taxon>
        <taxon>Burkholderiales</taxon>
        <taxon>Burkholderiaceae</taxon>
        <taxon>Cupriavidus</taxon>
    </lineage>
</organism>
<dbReference type="RefSeq" id="WP_135702798.1">
    <property type="nucleotide sequence ID" value="NZ_CP038634.1"/>
</dbReference>
<dbReference type="KEGG" id="cox:E0W60_01570"/>
<dbReference type="Proteomes" id="UP000295294">
    <property type="component" value="Chromosome 1"/>
</dbReference>
<evidence type="ECO:0000313" key="1">
    <source>
        <dbReference type="EMBL" id="QBY49940.1"/>
    </source>
</evidence>
<dbReference type="EMBL" id="CP038634">
    <property type="protein sequence ID" value="QBY49940.1"/>
    <property type="molecule type" value="Genomic_DNA"/>
</dbReference>